<feature type="domain" description="F-box" evidence="1">
    <location>
        <begin position="13"/>
        <end position="52"/>
    </location>
</feature>
<comment type="caution">
    <text evidence="2">The sequence shown here is derived from an EMBL/GenBank/DDBJ whole genome shotgun (WGS) entry which is preliminary data.</text>
</comment>
<dbReference type="AlphaFoldDB" id="A0A9D4Y340"/>
<dbReference type="SUPFAM" id="SSF81383">
    <property type="entry name" value="F-box domain"/>
    <property type="match status" value="1"/>
</dbReference>
<reference evidence="2 3" key="1">
    <citation type="journal article" date="2022" name="Nat. Genet.">
        <title>Improved pea reference genome and pan-genome highlight genomic features and evolutionary characteristics.</title>
        <authorList>
            <person name="Yang T."/>
            <person name="Liu R."/>
            <person name="Luo Y."/>
            <person name="Hu S."/>
            <person name="Wang D."/>
            <person name="Wang C."/>
            <person name="Pandey M.K."/>
            <person name="Ge S."/>
            <person name="Xu Q."/>
            <person name="Li N."/>
            <person name="Li G."/>
            <person name="Huang Y."/>
            <person name="Saxena R.K."/>
            <person name="Ji Y."/>
            <person name="Li M."/>
            <person name="Yan X."/>
            <person name="He Y."/>
            <person name="Liu Y."/>
            <person name="Wang X."/>
            <person name="Xiang C."/>
            <person name="Varshney R.K."/>
            <person name="Ding H."/>
            <person name="Gao S."/>
            <person name="Zong X."/>
        </authorList>
    </citation>
    <scope>NUCLEOTIDE SEQUENCE [LARGE SCALE GENOMIC DNA]</scope>
    <source>
        <strain evidence="2 3">cv. Zhongwan 6</strain>
    </source>
</reference>
<evidence type="ECO:0000313" key="3">
    <source>
        <dbReference type="Proteomes" id="UP001058974"/>
    </source>
</evidence>
<dbReference type="InterPro" id="IPR013187">
    <property type="entry name" value="F-box-assoc_dom_typ3"/>
</dbReference>
<dbReference type="Pfam" id="PF00646">
    <property type="entry name" value="F-box"/>
    <property type="match status" value="1"/>
</dbReference>
<dbReference type="PANTHER" id="PTHR31672:SF13">
    <property type="entry name" value="F-BOX PROTEIN CPR30-LIKE"/>
    <property type="match status" value="1"/>
</dbReference>
<dbReference type="Gene3D" id="1.20.1280.50">
    <property type="match status" value="1"/>
</dbReference>
<dbReference type="Gramene" id="Psat03G0428800-T1">
    <property type="protein sequence ID" value="KAI5429660.1"/>
    <property type="gene ID" value="KIW84_034288"/>
</dbReference>
<dbReference type="PANTHER" id="PTHR31672">
    <property type="entry name" value="BNACNNG10540D PROTEIN"/>
    <property type="match status" value="1"/>
</dbReference>
<evidence type="ECO:0000313" key="2">
    <source>
        <dbReference type="EMBL" id="KAI5429660.1"/>
    </source>
</evidence>
<dbReference type="PROSITE" id="PS50181">
    <property type="entry name" value="FBOX"/>
    <property type="match status" value="1"/>
</dbReference>
<name>A0A9D4Y340_PEA</name>
<dbReference type="EMBL" id="JAMSHJ010000003">
    <property type="protein sequence ID" value="KAI5429660.1"/>
    <property type="molecule type" value="Genomic_DNA"/>
</dbReference>
<dbReference type="Pfam" id="PF08268">
    <property type="entry name" value="FBA_3"/>
    <property type="match status" value="1"/>
</dbReference>
<feature type="non-terminal residue" evidence="2">
    <location>
        <position position="1"/>
    </location>
</feature>
<organism evidence="2 3">
    <name type="scientific">Pisum sativum</name>
    <name type="common">Garden pea</name>
    <name type="synonym">Lathyrus oleraceus</name>
    <dbReference type="NCBI Taxonomy" id="3888"/>
    <lineage>
        <taxon>Eukaryota</taxon>
        <taxon>Viridiplantae</taxon>
        <taxon>Streptophyta</taxon>
        <taxon>Embryophyta</taxon>
        <taxon>Tracheophyta</taxon>
        <taxon>Spermatophyta</taxon>
        <taxon>Magnoliopsida</taxon>
        <taxon>eudicotyledons</taxon>
        <taxon>Gunneridae</taxon>
        <taxon>Pentapetalae</taxon>
        <taxon>rosids</taxon>
        <taxon>fabids</taxon>
        <taxon>Fabales</taxon>
        <taxon>Fabaceae</taxon>
        <taxon>Papilionoideae</taxon>
        <taxon>50 kb inversion clade</taxon>
        <taxon>NPAAA clade</taxon>
        <taxon>Hologalegina</taxon>
        <taxon>IRL clade</taxon>
        <taxon>Fabeae</taxon>
        <taxon>Lathyrus</taxon>
    </lineage>
</organism>
<dbReference type="InterPro" id="IPR036047">
    <property type="entry name" value="F-box-like_dom_sf"/>
</dbReference>
<dbReference type="Proteomes" id="UP001058974">
    <property type="component" value="Chromosome 3"/>
</dbReference>
<dbReference type="SMART" id="SM00256">
    <property type="entry name" value="FBOX"/>
    <property type="match status" value="1"/>
</dbReference>
<sequence length="486" mass="57105">RYRVMSSSPPPFLPDDLITEVLSSVDVKSIMRFRCVCKFWNTLILDPTFVNLHLKKSAKQNPHLLLITDRSTTITRESLHGSYYENEVEHGVIPYSVSSLLENPSFTLSVDSYYLLRDKECSHIVGSCNGLICLRGQSNSLEHYDYWFQLWNPATRTKSPNFGFLRLFRNRPDCPSSVENGYYKFVFGCDNSTGTYKIMASRYNRREMRSHARILNLGDDVWRDIESFPVYPMYLDSAYKTYGDFGIYFKNTVNWLAVQNHFLYAFDETKDISVEHLVIVSLDLRSETYDQYLLPREFDVFPHAAPIIGVLGDCLCFSYCHKEIHFIIWKMEKFGVQDSWTQFLKIGYHNLQIDYDYSDEDIKYYFQLMPMFISKDGDTLVIKSSHEHQEIIYNWSNDRVERTKMTRRKAVTDDQTVEIVDSVSCSPRGYFESLVSVFWNNKTDRQDLIQCGNQELEEEQLRQSREDEFRGTSFVFRDMIFSCTVL</sequence>
<dbReference type="CDD" id="cd22157">
    <property type="entry name" value="F-box_AtFBW1-like"/>
    <property type="match status" value="1"/>
</dbReference>
<protein>
    <recommendedName>
        <fullName evidence="1">F-box domain-containing protein</fullName>
    </recommendedName>
</protein>
<dbReference type="InterPro" id="IPR001810">
    <property type="entry name" value="F-box_dom"/>
</dbReference>
<proteinExistence type="predicted"/>
<gene>
    <name evidence="2" type="ORF">KIW84_034288</name>
</gene>
<evidence type="ECO:0000259" key="1">
    <source>
        <dbReference type="PROSITE" id="PS50181"/>
    </source>
</evidence>
<dbReference type="InterPro" id="IPR050796">
    <property type="entry name" value="SCF_F-box_component"/>
</dbReference>
<keyword evidence="3" id="KW-1185">Reference proteome</keyword>
<accession>A0A9D4Y340</accession>